<dbReference type="InterPro" id="IPR006197">
    <property type="entry name" value="Peptidase_S24_LexA"/>
</dbReference>
<dbReference type="CDD" id="cd00093">
    <property type="entry name" value="HTH_XRE"/>
    <property type="match status" value="1"/>
</dbReference>
<dbReference type="InterPro" id="IPR039418">
    <property type="entry name" value="LexA-like"/>
</dbReference>
<dbReference type="InterPro" id="IPR001387">
    <property type="entry name" value="Cro/C1-type_HTH"/>
</dbReference>
<sequence length="199" mass="22742">MKKYRTIRNYSLQDLAERVGLTKKTIQRYENGEIKIDMDRLNDISVALDVEIPLLIEGAESFLGVNIEELDTVKIPIVGRVSCGDGVFAIEEIDGYEETPRSWVRGGEFFYVRAEGDSMINARIHDGDLLLIRKQDEVEEGEIAAVLIDEKVYLKRVFKNDGMLILQSENTKYGPIFRTEDNRDTIKILGKLKKIVINM</sequence>
<dbReference type="PRINTS" id="PR00726">
    <property type="entry name" value="LEXASERPTASE"/>
</dbReference>
<evidence type="ECO:0000313" key="10">
    <source>
        <dbReference type="Proteomes" id="UP000187172"/>
    </source>
</evidence>
<name>A0A1R1ESM6_9BACL</name>
<evidence type="ECO:0000256" key="6">
    <source>
        <dbReference type="ARBA" id="ARBA00023236"/>
    </source>
</evidence>
<dbReference type="InterPro" id="IPR010982">
    <property type="entry name" value="Lambda_DNA-bd_dom_sf"/>
</dbReference>
<dbReference type="GO" id="GO:0006355">
    <property type="term" value="P:regulation of DNA-templated transcription"/>
    <property type="evidence" value="ECO:0007669"/>
    <property type="project" value="InterPro"/>
</dbReference>
<evidence type="ECO:0000256" key="1">
    <source>
        <dbReference type="ARBA" id="ARBA00007484"/>
    </source>
</evidence>
<keyword evidence="6" id="KW-0742">SOS response</keyword>
<dbReference type="PROSITE" id="PS50943">
    <property type="entry name" value="HTH_CROC1"/>
    <property type="match status" value="1"/>
</dbReference>
<dbReference type="STRING" id="297318.BK138_16310"/>
<keyword evidence="4 7" id="KW-0068">Autocatalytic cleavage</keyword>
<protein>
    <submittedName>
        <fullName evidence="9">LexA family transcriptional repressor</fullName>
    </submittedName>
</protein>
<dbReference type="Gene3D" id="2.10.109.10">
    <property type="entry name" value="Umud Fragment, subunit A"/>
    <property type="match status" value="1"/>
</dbReference>
<comment type="caution">
    <text evidence="9">The sequence shown here is derived from an EMBL/GenBank/DDBJ whole genome shotgun (WGS) entry which is preliminary data.</text>
</comment>
<dbReference type="SMART" id="SM00530">
    <property type="entry name" value="HTH_XRE"/>
    <property type="match status" value="1"/>
</dbReference>
<dbReference type="Gene3D" id="1.10.260.40">
    <property type="entry name" value="lambda repressor-like DNA-binding domains"/>
    <property type="match status" value="1"/>
</dbReference>
<dbReference type="GO" id="GO:0003677">
    <property type="term" value="F:DNA binding"/>
    <property type="evidence" value="ECO:0007669"/>
    <property type="project" value="InterPro"/>
</dbReference>
<dbReference type="EMBL" id="MRTP01000003">
    <property type="protein sequence ID" value="OMF54825.1"/>
    <property type="molecule type" value="Genomic_DNA"/>
</dbReference>
<dbReference type="Pfam" id="PF00717">
    <property type="entry name" value="Peptidase_S24"/>
    <property type="match status" value="1"/>
</dbReference>
<gene>
    <name evidence="9" type="ORF">BK138_16310</name>
</gene>
<evidence type="ECO:0000259" key="8">
    <source>
        <dbReference type="PROSITE" id="PS50943"/>
    </source>
</evidence>
<dbReference type="InterPro" id="IPR050077">
    <property type="entry name" value="LexA_repressor"/>
</dbReference>
<dbReference type="InterPro" id="IPR015927">
    <property type="entry name" value="Peptidase_S24_S26A/B/C"/>
</dbReference>
<evidence type="ECO:0000256" key="7">
    <source>
        <dbReference type="RuleBase" id="RU003991"/>
    </source>
</evidence>
<dbReference type="GO" id="GO:0016787">
    <property type="term" value="F:hydrolase activity"/>
    <property type="evidence" value="ECO:0007669"/>
    <property type="project" value="UniProtKB-KW"/>
</dbReference>
<keyword evidence="3 7" id="KW-0378">Hydrolase</keyword>
<accession>A0A1R1ESM6</accession>
<proteinExistence type="inferred from homology"/>
<reference evidence="9 10" key="1">
    <citation type="submission" date="2016-11" db="EMBL/GenBank/DDBJ databases">
        <title>Paenibacillus species isolates.</title>
        <authorList>
            <person name="Beno S.M."/>
        </authorList>
    </citation>
    <scope>NUCLEOTIDE SEQUENCE [LARGE SCALE GENOMIC DNA]</scope>
    <source>
        <strain evidence="9 10">FSL R5-0378</strain>
    </source>
</reference>
<feature type="domain" description="HTH cro/C1-type" evidence="8">
    <location>
        <begin position="1"/>
        <end position="55"/>
    </location>
</feature>
<dbReference type="CDD" id="cd06529">
    <property type="entry name" value="S24_LexA-like"/>
    <property type="match status" value="1"/>
</dbReference>
<keyword evidence="5" id="KW-0234">DNA repair</keyword>
<dbReference type="GO" id="GO:0006281">
    <property type="term" value="P:DNA repair"/>
    <property type="evidence" value="ECO:0007669"/>
    <property type="project" value="UniProtKB-KW"/>
</dbReference>
<dbReference type="Proteomes" id="UP000187172">
    <property type="component" value="Unassembled WGS sequence"/>
</dbReference>
<evidence type="ECO:0000256" key="5">
    <source>
        <dbReference type="ARBA" id="ARBA00023204"/>
    </source>
</evidence>
<evidence type="ECO:0000256" key="2">
    <source>
        <dbReference type="ARBA" id="ARBA00022763"/>
    </source>
</evidence>
<evidence type="ECO:0000313" key="9">
    <source>
        <dbReference type="EMBL" id="OMF54825.1"/>
    </source>
</evidence>
<keyword evidence="10" id="KW-1185">Reference proteome</keyword>
<evidence type="ECO:0000256" key="3">
    <source>
        <dbReference type="ARBA" id="ARBA00022801"/>
    </source>
</evidence>
<dbReference type="SUPFAM" id="SSF47413">
    <property type="entry name" value="lambda repressor-like DNA-binding domains"/>
    <property type="match status" value="1"/>
</dbReference>
<dbReference type="SUPFAM" id="SSF51306">
    <property type="entry name" value="LexA/Signal peptidase"/>
    <property type="match status" value="1"/>
</dbReference>
<organism evidence="9 10">
    <name type="scientific">Paenibacillus rhizosphaerae</name>
    <dbReference type="NCBI Taxonomy" id="297318"/>
    <lineage>
        <taxon>Bacteria</taxon>
        <taxon>Bacillati</taxon>
        <taxon>Bacillota</taxon>
        <taxon>Bacilli</taxon>
        <taxon>Bacillales</taxon>
        <taxon>Paenibacillaceae</taxon>
        <taxon>Paenibacillus</taxon>
    </lineage>
</organism>
<comment type="similarity">
    <text evidence="1 7">Belongs to the peptidase S24 family.</text>
</comment>
<dbReference type="PANTHER" id="PTHR33516:SF2">
    <property type="entry name" value="LEXA REPRESSOR-RELATED"/>
    <property type="match status" value="1"/>
</dbReference>
<dbReference type="AlphaFoldDB" id="A0A1R1ESM6"/>
<dbReference type="InterPro" id="IPR036286">
    <property type="entry name" value="LexA/Signal_pep-like_sf"/>
</dbReference>
<dbReference type="Pfam" id="PF01381">
    <property type="entry name" value="HTH_3"/>
    <property type="match status" value="1"/>
</dbReference>
<dbReference type="GO" id="GO:0009432">
    <property type="term" value="P:SOS response"/>
    <property type="evidence" value="ECO:0007669"/>
    <property type="project" value="UniProtKB-KW"/>
</dbReference>
<evidence type="ECO:0000256" key="4">
    <source>
        <dbReference type="ARBA" id="ARBA00022813"/>
    </source>
</evidence>
<keyword evidence="2" id="KW-0227">DNA damage</keyword>
<dbReference type="PANTHER" id="PTHR33516">
    <property type="entry name" value="LEXA REPRESSOR"/>
    <property type="match status" value="1"/>
</dbReference>